<evidence type="ECO:0000256" key="2">
    <source>
        <dbReference type="ARBA" id="ARBA00022692"/>
    </source>
</evidence>
<comment type="caution">
    <text evidence="7">Lacks conserved residue(s) required for the propagation of feature annotation.</text>
</comment>
<dbReference type="CDD" id="cd00037">
    <property type="entry name" value="CLECT"/>
    <property type="match status" value="1"/>
</dbReference>
<evidence type="ECO:0000256" key="5">
    <source>
        <dbReference type="ARBA" id="ARBA00023136"/>
    </source>
</evidence>
<dbReference type="EMBL" id="JACVVK020000025">
    <property type="protein sequence ID" value="KAK7502664.1"/>
    <property type="molecule type" value="Genomic_DNA"/>
</dbReference>
<dbReference type="InterPro" id="IPR036055">
    <property type="entry name" value="LDL_receptor-like_sf"/>
</dbReference>
<evidence type="ECO:0000256" key="3">
    <source>
        <dbReference type="ARBA" id="ARBA00022737"/>
    </source>
</evidence>
<evidence type="ECO:0000256" key="4">
    <source>
        <dbReference type="ARBA" id="ARBA00022989"/>
    </source>
</evidence>
<feature type="non-terminal residue" evidence="9">
    <location>
        <position position="1"/>
    </location>
</feature>
<keyword evidence="5" id="KW-0472">Membrane</keyword>
<feature type="compositionally biased region" description="Gly residues" evidence="8">
    <location>
        <begin position="313"/>
        <end position="323"/>
    </location>
</feature>
<feature type="region of interest" description="Disordered" evidence="8">
    <location>
        <begin position="306"/>
        <end position="348"/>
    </location>
</feature>
<dbReference type="PANTHER" id="PTHR24270">
    <property type="entry name" value="LOW-DENSITY LIPOPROTEIN RECEPTOR-RELATED"/>
    <property type="match status" value="1"/>
</dbReference>
<sequence>FIQTPGWFAPPKLWSDGPRAPSMDTWLRVTAPNDDVMMVSVEHIDVDIYVENLVELYTERNGSRVRVWAGTGSLTPFPDLFGGVLHVHFTSYWPLKTSELKLLVSFHQPGSIPERLPSGEWNCSVPHWADFRRHFHCNFDVECEGGEDETECPYTATRCGSATGILIGNRCYVLGHPLKPITWTEASVACLSLNAQLVSFNTWDEKEKVADVILGRRLIDVYLGIKTAATYLPHMYRNLGQLEDNTMSWFVHYMQHTKPPACGTWSGKYASGDQRRFGNVHLDYCNVPQPVYYLCESDPGGAAGNRGMTADGRAGGLDEGGAGNSIAEGQAGVAPGSQPEDNQRKSSAAGLDAYSSTYGGGVTSGTHGVKGNTEEGGALFENTTSVPKMHLPVLESNETIPVPSVRCPDGHVTHLFLACDIPSACWSDDSVSGTRRSTTESDNFVTSCSAPVTSLPPSFACAVSGERVPYSLVCDHRADCRDNSDEGFCVFPPCTASAPLQCGNSGQVDCVNGKDEQHCSTRTTLTTATAAWSPVQFDFDGRGGYKLTRLNLAPHREDAAKRAGKRSQE</sequence>
<dbReference type="PROSITE" id="PS50068">
    <property type="entry name" value="LDLRA_2"/>
    <property type="match status" value="1"/>
</dbReference>
<organism evidence="9 10">
    <name type="scientific">Batillaria attramentaria</name>
    <dbReference type="NCBI Taxonomy" id="370345"/>
    <lineage>
        <taxon>Eukaryota</taxon>
        <taxon>Metazoa</taxon>
        <taxon>Spiralia</taxon>
        <taxon>Lophotrochozoa</taxon>
        <taxon>Mollusca</taxon>
        <taxon>Gastropoda</taxon>
        <taxon>Caenogastropoda</taxon>
        <taxon>Sorbeoconcha</taxon>
        <taxon>Cerithioidea</taxon>
        <taxon>Batillariidae</taxon>
        <taxon>Batillaria</taxon>
    </lineage>
</organism>
<evidence type="ECO:0008006" key="11">
    <source>
        <dbReference type="Google" id="ProtNLM"/>
    </source>
</evidence>
<dbReference type="SUPFAM" id="SSF56436">
    <property type="entry name" value="C-type lectin-like"/>
    <property type="match status" value="1"/>
</dbReference>
<evidence type="ECO:0000256" key="7">
    <source>
        <dbReference type="PROSITE-ProRule" id="PRU00124"/>
    </source>
</evidence>
<evidence type="ECO:0000256" key="1">
    <source>
        <dbReference type="ARBA" id="ARBA00004167"/>
    </source>
</evidence>
<dbReference type="InterPro" id="IPR016186">
    <property type="entry name" value="C-type_lectin-like/link_sf"/>
</dbReference>
<proteinExistence type="predicted"/>
<dbReference type="Gene3D" id="3.10.100.10">
    <property type="entry name" value="Mannose-Binding Protein A, subunit A"/>
    <property type="match status" value="1"/>
</dbReference>
<dbReference type="SMART" id="SM00192">
    <property type="entry name" value="LDLa"/>
    <property type="match status" value="3"/>
</dbReference>
<dbReference type="SUPFAM" id="SSF57424">
    <property type="entry name" value="LDL receptor-like module"/>
    <property type="match status" value="1"/>
</dbReference>
<name>A0ABD0LSY1_9CAEN</name>
<evidence type="ECO:0000256" key="6">
    <source>
        <dbReference type="ARBA" id="ARBA00023157"/>
    </source>
</evidence>
<evidence type="ECO:0000313" key="9">
    <source>
        <dbReference type="EMBL" id="KAK7502664.1"/>
    </source>
</evidence>
<gene>
    <name evidence="9" type="ORF">BaRGS_00006239</name>
</gene>
<dbReference type="Pfam" id="PF00057">
    <property type="entry name" value="Ldl_recept_a"/>
    <property type="match status" value="1"/>
</dbReference>
<comment type="caution">
    <text evidence="9">The sequence shown here is derived from an EMBL/GenBank/DDBJ whole genome shotgun (WGS) entry which is preliminary data.</text>
</comment>
<protein>
    <recommendedName>
        <fullName evidence="11">C-type lectin domain-containing protein</fullName>
    </recommendedName>
</protein>
<dbReference type="GO" id="GO:0016192">
    <property type="term" value="P:vesicle-mediated transport"/>
    <property type="evidence" value="ECO:0007669"/>
    <property type="project" value="UniProtKB-ARBA"/>
</dbReference>
<evidence type="ECO:0000256" key="8">
    <source>
        <dbReference type="SAM" id="MobiDB-lite"/>
    </source>
</evidence>
<dbReference type="CDD" id="cd00112">
    <property type="entry name" value="LDLa"/>
    <property type="match status" value="1"/>
</dbReference>
<reference evidence="9 10" key="1">
    <citation type="journal article" date="2023" name="Sci. Data">
        <title>Genome assembly of the Korean intertidal mud-creeper Batillaria attramentaria.</title>
        <authorList>
            <person name="Patra A.K."/>
            <person name="Ho P.T."/>
            <person name="Jun S."/>
            <person name="Lee S.J."/>
            <person name="Kim Y."/>
            <person name="Won Y.J."/>
        </authorList>
    </citation>
    <scope>NUCLEOTIDE SEQUENCE [LARGE SCALE GENOMIC DNA]</scope>
    <source>
        <strain evidence="9">Wonlab-2016</strain>
    </source>
</reference>
<keyword evidence="6 7" id="KW-1015">Disulfide bond</keyword>
<keyword evidence="2" id="KW-0812">Transmembrane</keyword>
<comment type="subcellular location">
    <subcellularLocation>
        <location evidence="1">Membrane</location>
        <topology evidence="1">Single-pass membrane protein</topology>
    </subcellularLocation>
</comment>
<dbReference type="InterPro" id="IPR050685">
    <property type="entry name" value="LDLR"/>
</dbReference>
<dbReference type="Proteomes" id="UP001519460">
    <property type="component" value="Unassembled WGS sequence"/>
</dbReference>
<feature type="non-terminal residue" evidence="9">
    <location>
        <position position="569"/>
    </location>
</feature>
<dbReference type="AlphaFoldDB" id="A0ABD0LSY1"/>
<dbReference type="InterPro" id="IPR016187">
    <property type="entry name" value="CTDL_fold"/>
</dbReference>
<dbReference type="Gene3D" id="4.10.400.10">
    <property type="entry name" value="Low-density Lipoprotein Receptor"/>
    <property type="match status" value="1"/>
</dbReference>
<keyword evidence="3" id="KW-0677">Repeat</keyword>
<keyword evidence="4" id="KW-1133">Transmembrane helix</keyword>
<dbReference type="InterPro" id="IPR002172">
    <property type="entry name" value="LDrepeatLR_classA_rpt"/>
</dbReference>
<keyword evidence="10" id="KW-1185">Reference proteome</keyword>
<accession>A0ABD0LSY1</accession>
<dbReference type="GO" id="GO:0016020">
    <property type="term" value="C:membrane"/>
    <property type="evidence" value="ECO:0007669"/>
    <property type="project" value="UniProtKB-SubCell"/>
</dbReference>
<evidence type="ECO:0000313" key="10">
    <source>
        <dbReference type="Proteomes" id="UP001519460"/>
    </source>
</evidence>
<feature type="disulfide bond" evidence="7">
    <location>
        <begin position="474"/>
        <end position="489"/>
    </location>
</feature>